<keyword evidence="4 6" id="KW-1133">Transmembrane helix</keyword>
<keyword evidence="9" id="KW-1185">Reference proteome</keyword>
<evidence type="ECO:0000313" key="8">
    <source>
        <dbReference type="EMBL" id="KAJ8435878.1"/>
    </source>
</evidence>
<dbReference type="GO" id="GO:0016020">
    <property type="term" value="C:membrane"/>
    <property type="evidence" value="ECO:0007669"/>
    <property type="project" value="UniProtKB-SubCell"/>
</dbReference>
<dbReference type="InterPro" id="IPR001694">
    <property type="entry name" value="NADH_UbQ_OxRdtase_su1/FPO"/>
</dbReference>
<feature type="transmembrane region" description="Helical" evidence="6">
    <location>
        <begin position="116"/>
        <end position="137"/>
    </location>
</feature>
<dbReference type="GO" id="GO:0003954">
    <property type="term" value="F:NADH dehydrogenase activity"/>
    <property type="evidence" value="ECO:0007669"/>
    <property type="project" value="TreeGrafter"/>
</dbReference>
<feature type="signal peptide" evidence="7">
    <location>
        <begin position="1"/>
        <end position="15"/>
    </location>
</feature>
<evidence type="ECO:0000256" key="4">
    <source>
        <dbReference type="ARBA" id="ARBA00022989"/>
    </source>
</evidence>
<comment type="similarity">
    <text evidence="2">Belongs to the complex I subunit 1 family.</text>
</comment>
<keyword evidence="5 6" id="KW-0472">Membrane</keyword>
<dbReference type="EMBL" id="JAKOGI010000379">
    <property type="protein sequence ID" value="KAJ8435878.1"/>
    <property type="molecule type" value="Genomic_DNA"/>
</dbReference>
<name>A0A9Q1K347_9CARY</name>
<evidence type="ECO:0000256" key="7">
    <source>
        <dbReference type="SAM" id="SignalP"/>
    </source>
</evidence>
<dbReference type="AlphaFoldDB" id="A0A9Q1K347"/>
<reference evidence="8" key="1">
    <citation type="submission" date="2022-04" db="EMBL/GenBank/DDBJ databases">
        <title>Carnegiea gigantea Genome sequencing and assembly v2.</title>
        <authorList>
            <person name="Copetti D."/>
            <person name="Sanderson M.J."/>
            <person name="Burquez A."/>
            <person name="Wojciechowski M.F."/>
        </authorList>
    </citation>
    <scope>NUCLEOTIDE SEQUENCE</scope>
    <source>
        <strain evidence="8">SGP5-SGP5p</strain>
        <tissue evidence="8">Aerial part</tissue>
    </source>
</reference>
<comment type="caution">
    <text evidence="8">The sequence shown here is derived from an EMBL/GenBank/DDBJ whole genome shotgun (WGS) entry which is preliminary data.</text>
</comment>
<dbReference type="PANTHER" id="PTHR11432">
    <property type="entry name" value="NADH DEHYDROGENASE SUBUNIT 1"/>
    <property type="match status" value="1"/>
</dbReference>
<dbReference type="PANTHER" id="PTHR11432:SF3">
    <property type="entry name" value="NADH-UBIQUINONE OXIDOREDUCTASE CHAIN 1"/>
    <property type="match status" value="1"/>
</dbReference>
<evidence type="ECO:0000313" key="9">
    <source>
        <dbReference type="Proteomes" id="UP001153076"/>
    </source>
</evidence>
<gene>
    <name evidence="8" type="ORF">Cgig2_008418</name>
</gene>
<sequence length="170" mass="19873">MFRFLLLYFCYYILTEIVEYQKQRVEGVDINGGEESSLAFELSKQEPYVRVEAPLWESGMFLIGDMSITSSHLVKKIKLANIIMILGNIENTIEVQAIKSFYILRYLRQFYETIQMLVPILILIFRIKIGVLVIVWLEREIFASIQQHILHEYVDPLGILHTLAFGIKLL</sequence>
<evidence type="ECO:0000256" key="3">
    <source>
        <dbReference type="ARBA" id="ARBA00022692"/>
    </source>
</evidence>
<dbReference type="OrthoDB" id="986561at2759"/>
<comment type="subcellular location">
    <subcellularLocation>
        <location evidence="1">Membrane</location>
        <topology evidence="1">Multi-pass membrane protein</topology>
    </subcellularLocation>
</comment>
<protein>
    <submittedName>
        <fullName evidence="8">Uncharacterized protein</fullName>
    </submittedName>
</protein>
<keyword evidence="3 6" id="KW-0812">Transmembrane</keyword>
<proteinExistence type="inferred from homology"/>
<organism evidence="8 9">
    <name type="scientific">Carnegiea gigantea</name>
    <dbReference type="NCBI Taxonomy" id="171969"/>
    <lineage>
        <taxon>Eukaryota</taxon>
        <taxon>Viridiplantae</taxon>
        <taxon>Streptophyta</taxon>
        <taxon>Embryophyta</taxon>
        <taxon>Tracheophyta</taxon>
        <taxon>Spermatophyta</taxon>
        <taxon>Magnoliopsida</taxon>
        <taxon>eudicotyledons</taxon>
        <taxon>Gunneridae</taxon>
        <taxon>Pentapetalae</taxon>
        <taxon>Caryophyllales</taxon>
        <taxon>Cactineae</taxon>
        <taxon>Cactaceae</taxon>
        <taxon>Cactoideae</taxon>
        <taxon>Echinocereeae</taxon>
        <taxon>Carnegiea</taxon>
    </lineage>
</organism>
<evidence type="ECO:0000256" key="5">
    <source>
        <dbReference type="ARBA" id="ARBA00023136"/>
    </source>
</evidence>
<feature type="chain" id="PRO_5040362615" evidence="7">
    <location>
        <begin position="16"/>
        <end position="170"/>
    </location>
</feature>
<evidence type="ECO:0000256" key="6">
    <source>
        <dbReference type="SAM" id="Phobius"/>
    </source>
</evidence>
<accession>A0A9Q1K347</accession>
<evidence type="ECO:0000256" key="1">
    <source>
        <dbReference type="ARBA" id="ARBA00004141"/>
    </source>
</evidence>
<keyword evidence="7" id="KW-0732">Signal</keyword>
<dbReference type="Proteomes" id="UP001153076">
    <property type="component" value="Unassembled WGS sequence"/>
</dbReference>
<dbReference type="GO" id="GO:0009060">
    <property type="term" value="P:aerobic respiration"/>
    <property type="evidence" value="ECO:0007669"/>
    <property type="project" value="TreeGrafter"/>
</dbReference>
<evidence type="ECO:0000256" key="2">
    <source>
        <dbReference type="ARBA" id="ARBA00010535"/>
    </source>
</evidence>